<dbReference type="Pfam" id="PF21102">
    <property type="entry name" value="DprA_N"/>
    <property type="match status" value="1"/>
</dbReference>
<comment type="caution">
    <text evidence="4">The sequence shown here is derived from an EMBL/GenBank/DDBJ whole genome shotgun (WGS) entry which is preliminary data.</text>
</comment>
<reference evidence="4 5" key="1">
    <citation type="submission" date="2023-07" db="EMBL/GenBank/DDBJ databases">
        <title>Sorghum-associated microbial communities from plants grown in Nebraska, USA.</title>
        <authorList>
            <person name="Schachtman D."/>
        </authorList>
    </citation>
    <scope>NUCLEOTIDE SEQUENCE [LARGE SCALE GENOMIC DNA]</scope>
    <source>
        <strain evidence="4 5">DS2154</strain>
    </source>
</reference>
<name>A0ABU1MZX9_9CAUL</name>
<feature type="domain" description="Smf/DprA SLOG" evidence="2">
    <location>
        <begin position="80"/>
        <end position="287"/>
    </location>
</feature>
<dbReference type="SUPFAM" id="SSF102405">
    <property type="entry name" value="MCP/YpsA-like"/>
    <property type="match status" value="1"/>
</dbReference>
<dbReference type="Proteomes" id="UP001262754">
    <property type="component" value="Unassembled WGS sequence"/>
</dbReference>
<organism evidence="4 5">
    <name type="scientific">Caulobacter rhizosphaerae</name>
    <dbReference type="NCBI Taxonomy" id="2010972"/>
    <lineage>
        <taxon>Bacteria</taxon>
        <taxon>Pseudomonadati</taxon>
        <taxon>Pseudomonadota</taxon>
        <taxon>Alphaproteobacteria</taxon>
        <taxon>Caulobacterales</taxon>
        <taxon>Caulobacteraceae</taxon>
        <taxon>Caulobacter</taxon>
    </lineage>
</organism>
<evidence type="ECO:0000259" key="2">
    <source>
        <dbReference type="Pfam" id="PF02481"/>
    </source>
</evidence>
<dbReference type="InterPro" id="IPR003488">
    <property type="entry name" value="DprA"/>
</dbReference>
<dbReference type="Pfam" id="PF02481">
    <property type="entry name" value="DNA_processg_A"/>
    <property type="match status" value="1"/>
</dbReference>
<gene>
    <name evidence="4" type="ORF">J2800_002193</name>
</gene>
<protein>
    <submittedName>
        <fullName evidence="4">DNA processing protein</fullName>
    </submittedName>
</protein>
<proteinExistence type="inferred from homology"/>
<keyword evidence="5" id="KW-1185">Reference proteome</keyword>
<dbReference type="RefSeq" id="WP_310031365.1">
    <property type="nucleotide sequence ID" value="NZ_JAVDRL010000006.1"/>
</dbReference>
<dbReference type="Gene3D" id="3.40.50.450">
    <property type="match status" value="1"/>
</dbReference>
<dbReference type="InterPro" id="IPR036388">
    <property type="entry name" value="WH-like_DNA-bd_sf"/>
</dbReference>
<dbReference type="InterPro" id="IPR041614">
    <property type="entry name" value="DprA_WH"/>
</dbReference>
<accession>A0ABU1MZX9</accession>
<evidence type="ECO:0000259" key="3">
    <source>
        <dbReference type="Pfam" id="PF17782"/>
    </source>
</evidence>
<dbReference type="PANTHER" id="PTHR43022:SF1">
    <property type="entry name" value="PROTEIN SMF"/>
    <property type="match status" value="1"/>
</dbReference>
<dbReference type="Gene3D" id="1.10.10.10">
    <property type="entry name" value="Winged helix-like DNA-binding domain superfamily/Winged helix DNA-binding domain"/>
    <property type="match status" value="1"/>
</dbReference>
<evidence type="ECO:0000313" key="5">
    <source>
        <dbReference type="Proteomes" id="UP001262754"/>
    </source>
</evidence>
<evidence type="ECO:0000313" key="4">
    <source>
        <dbReference type="EMBL" id="MDR6531446.1"/>
    </source>
</evidence>
<dbReference type="Pfam" id="PF17782">
    <property type="entry name" value="WHD_DprA"/>
    <property type="match status" value="1"/>
</dbReference>
<dbReference type="PANTHER" id="PTHR43022">
    <property type="entry name" value="PROTEIN SMF"/>
    <property type="match status" value="1"/>
</dbReference>
<sequence length="367" mass="38817">MTPRRLSDSERLAWLRLARTETVGPVAFDHLLQRFGSAERALVALPDLARRAGRASPLRPPPESEVLQELDSGQHLGARLICSCEPDFPPRLAALDPPPPVLWALGRAELLSQPSLAIVGARIASAGGQRFARQLAAELGRHGYVVVSGLARGVDGAAHEGALATGTVAVLGGGVSDVYPPEHAALHARIAHEGGCIVSESAPDRRAIAKDFPRRNRIISGLSLGVIVVEAELKSGSLITARLAAEQGRDVFAVPGSPLDPRAKGPNDLIRQGAILCEGVEDVLRSLSGQAHLRERERPYVTEDDGVEVDHDALRDEIARLLSPTPVSRDELVRATHAPTAAVMAALVELALAERAELLPGGMVAGI</sequence>
<dbReference type="EMBL" id="JAVDRL010000006">
    <property type="protein sequence ID" value="MDR6531446.1"/>
    <property type="molecule type" value="Genomic_DNA"/>
</dbReference>
<dbReference type="NCBIfam" id="TIGR00732">
    <property type="entry name" value="dprA"/>
    <property type="match status" value="1"/>
</dbReference>
<comment type="similarity">
    <text evidence="1">Belongs to the DprA/Smf family.</text>
</comment>
<feature type="domain" description="DprA winged helix" evidence="3">
    <location>
        <begin position="310"/>
        <end position="362"/>
    </location>
</feature>
<evidence type="ECO:0000256" key="1">
    <source>
        <dbReference type="ARBA" id="ARBA00006525"/>
    </source>
</evidence>
<dbReference type="InterPro" id="IPR057666">
    <property type="entry name" value="DrpA_SLOG"/>
</dbReference>